<dbReference type="InterPro" id="IPR025887">
    <property type="entry name" value="Glyco_hydro_31_N_dom"/>
</dbReference>
<name>A0A314V4X9_PRUYE</name>
<dbReference type="CDD" id="cd06602">
    <property type="entry name" value="GH31_MGAM_SI_GAA"/>
    <property type="match status" value="1"/>
</dbReference>
<evidence type="ECO:0000256" key="2">
    <source>
        <dbReference type="ARBA" id="ARBA00007806"/>
    </source>
</evidence>
<comment type="similarity">
    <text evidence="2 9">Belongs to the glycosyl hydrolase 31 family.</text>
</comment>
<keyword evidence="6" id="KW-0325">Glycoprotein</keyword>
<dbReference type="Pfam" id="PF21365">
    <property type="entry name" value="Glyco_hydro_31_3rd"/>
    <property type="match status" value="1"/>
</dbReference>
<dbReference type="InterPro" id="IPR011013">
    <property type="entry name" value="Gal_mutarotase_sf_dom"/>
</dbReference>
<feature type="domain" description="Glycosyl hydrolase family 31 C-terminal" evidence="13">
    <location>
        <begin position="626"/>
        <end position="715"/>
    </location>
</feature>
<dbReference type="EMBL" id="PJQY01002735">
    <property type="protein sequence ID" value="PQM42999.1"/>
    <property type="molecule type" value="Genomic_DNA"/>
</dbReference>
<dbReference type="InterPro" id="IPR030459">
    <property type="entry name" value="Glyco_hydro_31_CS"/>
</dbReference>
<evidence type="ECO:0000256" key="7">
    <source>
        <dbReference type="ARBA" id="ARBA00023295"/>
    </source>
</evidence>
<feature type="signal peptide" evidence="10">
    <location>
        <begin position="1"/>
        <end position="35"/>
    </location>
</feature>
<dbReference type="STRING" id="2094558.A0A314V4X9"/>
<dbReference type="GO" id="GO:0005975">
    <property type="term" value="P:carbohydrate metabolic process"/>
    <property type="evidence" value="ECO:0007669"/>
    <property type="project" value="InterPro"/>
</dbReference>
<evidence type="ECO:0000259" key="11">
    <source>
        <dbReference type="Pfam" id="PF01055"/>
    </source>
</evidence>
<evidence type="ECO:0000256" key="9">
    <source>
        <dbReference type="RuleBase" id="RU361185"/>
    </source>
</evidence>
<evidence type="ECO:0000256" key="1">
    <source>
        <dbReference type="ARBA" id="ARBA00001657"/>
    </source>
</evidence>
<comment type="caution">
    <text evidence="14">The sequence shown here is derived from an EMBL/GenBank/DDBJ whole genome shotgun (WGS) entry which is preliminary data.</text>
</comment>
<dbReference type="PROSITE" id="PS00707">
    <property type="entry name" value="GLYCOSYL_HYDROL_F31_2"/>
    <property type="match status" value="1"/>
</dbReference>
<proteinExistence type="inferred from homology"/>
<keyword evidence="15" id="KW-1185">Reference proteome</keyword>
<dbReference type="InterPro" id="IPR013780">
    <property type="entry name" value="Glyco_hydro_b"/>
</dbReference>
<reference evidence="14 15" key="1">
    <citation type="submission" date="2018-02" db="EMBL/GenBank/DDBJ databases">
        <title>Draft genome of wild Prunus yedoensis var. nudiflora.</title>
        <authorList>
            <person name="Baek S."/>
            <person name="Kim J.-H."/>
            <person name="Choi K."/>
            <person name="Kim G.-B."/>
            <person name="Cho A."/>
            <person name="Jang H."/>
            <person name="Shin C.-H."/>
            <person name="Yu H.-J."/>
            <person name="Mun J.-H."/>
        </authorList>
    </citation>
    <scope>NUCLEOTIDE SEQUENCE [LARGE SCALE GENOMIC DNA]</scope>
    <source>
        <strain evidence="15">cv. Jeju island</strain>
        <tissue evidence="14">Leaf</tissue>
    </source>
</reference>
<dbReference type="SUPFAM" id="SSF51445">
    <property type="entry name" value="(Trans)glycosidases"/>
    <property type="match status" value="1"/>
</dbReference>
<feature type="domain" description="Glycoside hydrolase family 31 TIM barrel" evidence="11">
    <location>
        <begin position="312"/>
        <end position="617"/>
    </location>
</feature>
<dbReference type="Pfam" id="PF01055">
    <property type="entry name" value="Glyco_hydro_31_2nd"/>
    <property type="match status" value="1"/>
</dbReference>
<dbReference type="CDD" id="cd14752">
    <property type="entry name" value="GH31_N"/>
    <property type="match status" value="1"/>
</dbReference>
<keyword evidence="5 9" id="KW-0378">Hydrolase</keyword>
<dbReference type="EC" id="3.2.1.20" evidence="3"/>
<evidence type="ECO:0000313" key="14">
    <source>
        <dbReference type="EMBL" id="PQM42999.1"/>
    </source>
</evidence>
<sequence>MKMQRSRPNKPKPIYHLPLFFFFSSAVFHCGLVSSSNTKEAKEAAVAGFGYKIQSVNYDSSGNSLTANLGLIKKSSLYGPDIPNLNLHASCETKDRLRIRITDSKHRRWEIPQQIIPRQTTSQHPQQSQTHNKHLVISNDLVFTLHNTTPFGFTVTRQSSNDVIFDASPNPSNPDTFLVFKDQYIQLSSSLPEARSSLFGLGEHTKSSFKLTPNQTLTLWNADIASANADINLYGSHPFYLDVRSASPDGKANGAGTSHGVLLLNSNGMDITYGGDRITYKAIGGIVDLYFFSGPTPELVVEQYTELIGRPTPMPYWSFGFHQCRWGYKNVSDLESVVAGYAKAAIPSEVMWTDIDYMDAYKDFTLDPINFPLKYVLILDPGISVNESYGTYNRGLKADIFIKRDGIPYLGSVWPGPVYFPDFAHPQTIQFHHVPSHSIFTLDDPPYKINNAGVLRPINNNTVPASALHFGNITEYDAHNLYGLLESKATNKALVNVTGKRPFILSRSTFVSSGTYTAHWTGDNSAEWSDLAYTIPAILNFGLFGVPMVGADICGFIGDTNEELCRRWIQLGAFYPFARDHSEKFTIRQELYLWDSVAATARKVLGLRYRLLPLFYTSMYEAHKKGTPIARPLFFSFPQDIRTYEINTQFLIGRGVMVSPVLKPGVSSVDAYFPAGNWFDLFNYSNSVSVKSGEHVTLEAPPDHINVHVCEGNILALQGRP</sequence>
<evidence type="ECO:0000256" key="8">
    <source>
        <dbReference type="ARBA" id="ARBA00041343"/>
    </source>
</evidence>
<evidence type="ECO:0000259" key="12">
    <source>
        <dbReference type="Pfam" id="PF13802"/>
    </source>
</evidence>
<evidence type="ECO:0000256" key="4">
    <source>
        <dbReference type="ARBA" id="ARBA00022729"/>
    </source>
</evidence>
<protein>
    <recommendedName>
        <fullName evidence="3">alpha-glucosidase</fullName>
        <ecNumber evidence="3">3.2.1.20</ecNumber>
    </recommendedName>
    <alternativeName>
        <fullName evidence="8">Maltase</fullName>
    </alternativeName>
</protein>
<evidence type="ECO:0000256" key="6">
    <source>
        <dbReference type="ARBA" id="ARBA00023180"/>
    </source>
</evidence>
<dbReference type="SUPFAM" id="SSF51011">
    <property type="entry name" value="Glycosyl hydrolase domain"/>
    <property type="match status" value="1"/>
</dbReference>
<feature type="chain" id="PRO_5016374519" description="alpha-glucosidase" evidence="10">
    <location>
        <begin position="36"/>
        <end position="721"/>
    </location>
</feature>
<keyword evidence="7 9" id="KW-0326">Glycosidase</keyword>
<dbReference type="InterPro" id="IPR000322">
    <property type="entry name" value="Glyco_hydro_31_TIM"/>
</dbReference>
<dbReference type="FunFam" id="2.60.40.1180:FF:000044">
    <property type="entry name" value="Alpha-glucosidase 1"/>
    <property type="match status" value="1"/>
</dbReference>
<dbReference type="Proteomes" id="UP000250321">
    <property type="component" value="Unassembled WGS sequence"/>
</dbReference>
<evidence type="ECO:0000313" key="15">
    <source>
        <dbReference type="Proteomes" id="UP000250321"/>
    </source>
</evidence>
<evidence type="ECO:0000259" key="13">
    <source>
        <dbReference type="Pfam" id="PF21365"/>
    </source>
</evidence>
<dbReference type="SUPFAM" id="SSF74650">
    <property type="entry name" value="Galactose mutarotase-like"/>
    <property type="match status" value="1"/>
</dbReference>
<accession>A0A314V4X9</accession>
<gene>
    <name evidence="14" type="ORF">Pyn_06863</name>
</gene>
<dbReference type="Gene3D" id="2.60.40.1180">
    <property type="entry name" value="Golgi alpha-mannosidase II"/>
    <property type="match status" value="1"/>
</dbReference>
<evidence type="ECO:0000256" key="5">
    <source>
        <dbReference type="ARBA" id="ARBA00022801"/>
    </source>
</evidence>
<dbReference type="OrthoDB" id="5839090at2759"/>
<evidence type="ECO:0000256" key="10">
    <source>
        <dbReference type="SAM" id="SignalP"/>
    </source>
</evidence>
<dbReference type="PANTHER" id="PTHR22762:SF133">
    <property type="entry name" value="P-TYPE DOMAIN-CONTAINING PROTEIN"/>
    <property type="match status" value="1"/>
</dbReference>
<dbReference type="InterPro" id="IPR048395">
    <property type="entry name" value="Glyco_hydro_31_C"/>
</dbReference>
<dbReference type="AlphaFoldDB" id="A0A314V4X9"/>
<dbReference type="Gene3D" id="2.60.40.1760">
    <property type="entry name" value="glycosyl hydrolase (family 31)"/>
    <property type="match status" value="1"/>
</dbReference>
<dbReference type="InterPro" id="IPR017853">
    <property type="entry name" value="GH"/>
</dbReference>
<comment type="catalytic activity">
    <reaction evidence="1">
        <text>Hydrolysis of terminal, non-reducing (1-&gt;4)-linked alpha-D-glucose residues with release of alpha-D-glucose.</text>
        <dbReference type="EC" id="3.2.1.20"/>
    </reaction>
</comment>
<organism evidence="14 15">
    <name type="scientific">Prunus yedoensis var. nudiflora</name>
    <dbReference type="NCBI Taxonomy" id="2094558"/>
    <lineage>
        <taxon>Eukaryota</taxon>
        <taxon>Viridiplantae</taxon>
        <taxon>Streptophyta</taxon>
        <taxon>Embryophyta</taxon>
        <taxon>Tracheophyta</taxon>
        <taxon>Spermatophyta</taxon>
        <taxon>Magnoliopsida</taxon>
        <taxon>eudicotyledons</taxon>
        <taxon>Gunneridae</taxon>
        <taxon>Pentapetalae</taxon>
        <taxon>rosids</taxon>
        <taxon>fabids</taxon>
        <taxon>Rosales</taxon>
        <taxon>Rosaceae</taxon>
        <taxon>Amygdaloideae</taxon>
        <taxon>Amygdaleae</taxon>
        <taxon>Prunus</taxon>
    </lineage>
</organism>
<evidence type="ECO:0000256" key="3">
    <source>
        <dbReference type="ARBA" id="ARBA00012741"/>
    </source>
</evidence>
<feature type="domain" description="Glycoside hydrolase family 31 N-terminal" evidence="12">
    <location>
        <begin position="93"/>
        <end position="245"/>
    </location>
</feature>
<keyword evidence="4 10" id="KW-0732">Signal</keyword>
<dbReference type="GO" id="GO:0030246">
    <property type="term" value="F:carbohydrate binding"/>
    <property type="evidence" value="ECO:0007669"/>
    <property type="project" value="InterPro"/>
</dbReference>
<dbReference type="Gene3D" id="3.20.20.80">
    <property type="entry name" value="Glycosidases"/>
    <property type="match status" value="2"/>
</dbReference>
<dbReference type="GO" id="GO:0090599">
    <property type="term" value="F:alpha-glucosidase activity"/>
    <property type="evidence" value="ECO:0007669"/>
    <property type="project" value="UniProtKB-ARBA"/>
</dbReference>
<dbReference type="Pfam" id="PF13802">
    <property type="entry name" value="Gal_mutarotas_2"/>
    <property type="match status" value="1"/>
</dbReference>
<dbReference type="PANTHER" id="PTHR22762">
    <property type="entry name" value="ALPHA-GLUCOSIDASE"/>
    <property type="match status" value="1"/>
</dbReference>